<comment type="cofactor">
    <cofactor evidence="1">
        <name>Fe(2+)</name>
        <dbReference type="ChEBI" id="CHEBI:29033"/>
    </cofactor>
</comment>
<evidence type="ECO:0000256" key="1">
    <source>
        <dbReference type="HAMAP-Rule" id="MF_02093"/>
    </source>
</evidence>
<keyword evidence="1" id="KW-0472">Membrane</keyword>
<keyword evidence="3" id="KW-1185">Reference proteome</keyword>
<comment type="catalytic activity">
    <reaction evidence="1">
        <text>all-trans-beta-carotene + O2 = 2 all-trans-retinal</text>
        <dbReference type="Rhea" id="RHEA:32887"/>
        <dbReference type="ChEBI" id="CHEBI:15379"/>
        <dbReference type="ChEBI" id="CHEBI:17579"/>
        <dbReference type="ChEBI" id="CHEBI:17898"/>
        <dbReference type="EC" id="1.13.11.63"/>
    </reaction>
</comment>
<dbReference type="NCBIfam" id="TIGR03753">
    <property type="entry name" value="blh_monoox"/>
    <property type="match status" value="1"/>
</dbReference>
<keyword evidence="1" id="KW-0560">Oxidoreductase</keyword>
<feature type="transmembrane region" description="Helical" evidence="1">
    <location>
        <begin position="7"/>
        <end position="24"/>
    </location>
</feature>
<dbReference type="Pfam" id="PF15461">
    <property type="entry name" value="BCD"/>
    <property type="match status" value="1"/>
</dbReference>
<accession>A0ABP9CFW4</accession>
<dbReference type="EC" id="1.13.11.63" evidence="1"/>
<comment type="function">
    <text evidence="1">Catalyzes the cleavage of beta-carotene at its central double bond (15,15') to yield two molecules of all-trans-retinal.</text>
</comment>
<dbReference type="Proteomes" id="UP001501433">
    <property type="component" value="Unassembled WGS sequence"/>
</dbReference>
<keyword evidence="1" id="KW-1003">Cell membrane</keyword>
<feature type="transmembrane region" description="Helical" evidence="1">
    <location>
        <begin position="30"/>
        <end position="53"/>
    </location>
</feature>
<evidence type="ECO:0000313" key="3">
    <source>
        <dbReference type="Proteomes" id="UP001501433"/>
    </source>
</evidence>
<feature type="transmembrane region" description="Helical" evidence="1">
    <location>
        <begin position="268"/>
        <end position="287"/>
    </location>
</feature>
<gene>
    <name evidence="2" type="ORF">GCM10023330_15470</name>
</gene>
<dbReference type="InterPro" id="IPR022270">
    <property type="entry name" value="Blh_diox"/>
</dbReference>
<keyword evidence="1" id="KW-0479">Metal-binding</keyword>
<evidence type="ECO:0000313" key="2">
    <source>
        <dbReference type="EMBL" id="GAA4809448.1"/>
    </source>
</evidence>
<comment type="subcellular location">
    <subcellularLocation>
        <location evidence="1">Cell membrane</location>
        <topology evidence="1">Multi-pass membrane protein</topology>
    </subcellularLocation>
</comment>
<dbReference type="EMBL" id="BAABJW010000002">
    <property type="protein sequence ID" value="GAA4809448.1"/>
    <property type="molecule type" value="Genomic_DNA"/>
</dbReference>
<name>A0ABP9CFW4_9FLAO</name>
<comment type="caution">
    <text evidence="1">Lacks conserved residue(s) required for the propagation of feature annotation.</text>
</comment>
<feature type="transmembrane region" description="Helical" evidence="1">
    <location>
        <begin position="155"/>
        <end position="177"/>
    </location>
</feature>
<keyword evidence="1" id="KW-1133">Transmembrane helix</keyword>
<reference evidence="3" key="1">
    <citation type="journal article" date="2019" name="Int. J. Syst. Evol. Microbiol.">
        <title>The Global Catalogue of Microorganisms (GCM) 10K type strain sequencing project: providing services to taxonomists for standard genome sequencing and annotation.</title>
        <authorList>
            <consortium name="The Broad Institute Genomics Platform"/>
            <consortium name="The Broad Institute Genome Sequencing Center for Infectious Disease"/>
            <person name="Wu L."/>
            <person name="Ma J."/>
        </authorList>
    </citation>
    <scope>NUCLEOTIDE SEQUENCE [LARGE SCALE GENOMIC DNA]</scope>
    <source>
        <strain evidence="3">JCM 18325</strain>
    </source>
</reference>
<organism evidence="2 3">
    <name type="scientific">Litoribaculum gwangyangense</name>
    <dbReference type="NCBI Taxonomy" id="1130722"/>
    <lineage>
        <taxon>Bacteria</taxon>
        <taxon>Pseudomonadati</taxon>
        <taxon>Bacteroidota</taxon>
        <taxon>Flavobacteriia</taxon>
        <taxon>Flavobacteriales</taxon>
        <taxon>Flavobacteriaceae</taxon>
        <taxon>Litoribaculum</taxon>
    </lineage>
</organism>
<feature type="transmembrane region" description="Helical" evidence="1">
    <location>
        <begin position="114"/>
        <end position="134"/>
    </location>
</feature>
<sequence>MDKIYNISIFLSFVGLWITSYLTGTIEVVLGFILIFSFGILHGSNDILLINTLSKSKQKHSYLKVLAIYLLTIFLAVTVFYFIPLFALLLFVAFSAFHFGEQHMENKNLNLHKSILNIFYFVYGLLVLQILFILNTSEVLEIIESIANYSITKGIIEFSFISTLVAFLIISTYVMIFSKTYRALFLKEIFYLVIFTIIFNVSTLIWGFTIYFIFWHSIPSLFEQVSFIYKEFNTKTILKYCIKALPYWIMSLIGISIVFYILKDDKMFYAIFFSFIAAVTFPHALVINKMFLHKKAQSSK</sequence>
<feature type="transmembrane region" description="Helical" evidence="1">
    <location>
        <begin position="65"/>
        <end position="94"/>
    </location>
</feature>
<protein>
    <recommendedName>
        <fullName evidence="1">Probable beta-carotene 15,15'-dioxygenase</fullName>
        <ecNumber evidence="1">1.13.11.63</ecNumber>
    </recommendedName>
</protein>
<comment type="caution">
    <text evidence="2">The sequence shown here is derived from an EMBL/GenBank/DDBJ whole genome shotgun (WGS) entry which is preliminary data.</text>
</comment>
<keyword evidence="1" id="KW-0223">Dioxygenase</keyword>
<feature type="transmembrane region" description="Helical" evidence="1">
    <location>
        <begin position="189"/>
        <end position="214"/>
    </location>
</feature>
<proteinExistence type="inferred from homology"/>
<comment type="similarity">
    <text evidence="1">Belongs to the Brp/Blh beta-carotene diooxygenase family.</text>
</comment>
<keyword evidence="1" id="KW-0408">Iron</keyword>
<keyword evidence="1" id="KW-0812">Transmembrane</keyword>
<feature type="transmembrane region" description="Helical" evidence="1">
    <location>
        <begin position="245"/>
        <end position="262"/>
    </location>
</feature>
<dbReference type="HAMAP" id="MF_02093">
    <property type="entry name" value="Beta_carotene_diox"/>
    <property type="match status" value="1"/>
</dbReference>
<dbReference type="RefSeq" id="WP_345276374.1">
    <property type="nucleotide sequence ID" value="NZ_BAABJW010000002.1"/>
</dbReference>